<dbReference type="Gene3D" id="2.130.10.10">
    <property type="entry name" value="YVTN repeat-like/Quinoprotein amine dehydrogenase"/>
    <property type="match status" value="2"/>
</dbReference>
<dbReference type="PANTHER" id="PTHR47197:SF3">
    <property type="entry name" value="DIHYDRO-HEME D1 DEHYDROGENASE"/>
    <property type="match status" value="1"/>
</dbReference>
<evidence type="ECO:0000313" key="3">
    <source>
        <dbReference type="Proteomes" id="UP001368500"/>
    </source>
</evidence>
<dbReference type="SUPFAM" id="SSF51004">
    <property type="entry name" value="C-terminal (heme d1) domain of cytochrome cd1-nitrite reductase"/>
    <property type="match status" value="1"/>
</dbReference>
<keyword evidence="3" id="KW-1185">Reference proteome</keyword>
<evidence type="ECO:0000313" key="2">
    <source>
        <dbReference type="EMBL" id="MEK8025178.1"/>
    </source>
</evidence>
<dbReference type="InterPro" id="IPR051200">
    <property type="entry name" value="Host-pathogen_enzymatic-act"/>
</dbReference>
<proteinExistence type="predicted"/>
<sequence length="351" mass="37508">MTPLMALAWVLALMPTGPAAAQPAPPALAWVTNQGSDDVSVLALTPGEPVREIARVPACRAPAGVVAVAARERVWVSCPDDGRLAEIDMRSRQRLALWPGGQGPLGLDASADGRWLHVVDWYGRQLRSHDLDRPAEPPHLTPLGRAPAGVAADAGATAWVSERDDDRVALIDAAQGRVLARVAVGRHPFALLRDPQRPRLYVLNVESDDLSVIDTTRREVIATLPTGRAPYGAALADDGRLLYVTNQHDDSVSVFDVQRLQPLRRLDGFGYPEGIAAWGDAVHVVEWMDERVSVLDARSGAPRQRVATGRNSRGFGAFIAARPDAPLVPEARPPRADPPTAAACPAAAATC</sequence>
<evidence type="ECO:0000256" key="1">
    <source>
        <dbReference type="SAM" id="SignalP"/>
    </source>
</evidence>
<dbReference type="RefSeq" id="WP_341372956.1">
    <property type="nucleotide sequence ID" value="NZ_JBBUTF010000003.1"/>
</dbReference>
<keyword evidence="1" id="KW-0732">Signal</keyword>
<name>A0ABU9B5N7_9BURK</name>
<dbReference type="PANTHER" id="PTHR47197">
    <property type="entry name" value="PROTEIN NIRF"/>
    <property type="match status" value="1"/>
</dbReference>
<comment type="caution">
    <text evidence="2">The sequence shown here is derived from an EMBL/GenBank/DDBJ whole genome shotgun (WGS) entry which is preliminary data.</text>
</comment>
<dbReference type="EMBL" id="JBBUTF010000003">
    <property type="protein sequence ID" value="MEK8025178.1"/>
    <property type="molecule type" value="Genomic_DNA"/>
</dbReference>
<dbReference type="NCBIfam" id="TIGR02276">
    <property type="entry name" value="beta_rpt_yvtn"/>
    <property type="match status" value="1"/>
</dbReference>
<gene>
    <name evidence="2" type="ORF">AACH11_04285</name>
</gene>
<accession>A0ABU9B5N7</accession>
<protein>
    <submittedName>
        <fullName evidence="2">YncE family protein</fullName>
    </submittedName>
</protein>
<feature type="chain" id="PRO_5045926158" evidence="1">
    <location>
        <begin position="22"/>
        <end position="351"/>
    </location>
</feature>
<dbReference type="InterPro" id="IPR015943">
    <property type="entry name" value="WD40/YVTN_repeat-like_dom_sf"/>
</dbReference>
<dbReference type="InterPro" id="IPR011048">
    <property type="entry name" value="Haem_d1_sf"/>
</dbReference>
<reference evidence="2 3" key="1">
    <citation type="submission" date="2024-04" db="EMBL/GenBank/DDBJ databases">
        <title>Novel species of the genus Ideonella isolated from streams.</title>
        <authorList>
            <person name="Lu H."/>
        </authorList>
    </citation>
    <scope>NUCLEOTIDE SEQUENCE [LARGE SCALE GENOMIC DNA]</scope>
    <source>
        <strain evidence="2 3">BYS139W</strain>
    </source>
</reference>
<dbReference type="InterPro" id="IPR011964">
    <property type="entry name" value="YVTN_b-propeller_repeat"/>
</dbReference>
<dbReference type="Proteomes" id="UP001368500">
    <property type="component" value="Unassembled WGS sequence"/>
</dbReference>
<feature type="signal peptide" evidence="1">
    <location>
        <begin position="1"/>
        <end position="21"/>
    </location>
</feature>
<organism evidence="2 3">
    <name type="scientific">Pseudaquabacterium rugosum</name>
    <dbReference type="NCBI Taxonomy" id="2984194"/>
    <lineage>
        <taxon>Bacteria</taxon>
        <taxon>Pseudomonadati</taxon>
        <taxon>Pseudomonadota</taxon>
        <taxon>Betaproteobacteria</taxon>
        <taxon>Burkholderiales</taxon>
        <taxon>Sphaerotilaceae</taxon>
        <taxon>Pseudaquabacterium</taxon>
    </lineage>
</organism>